<feature type="transmembrane region" description="Helical" evidence="1">
    <location>
        <begin position="34"/>
        <end position="52"/>
    </location>
</feature>
<keyword evidence="1" id="KW-0472">Membrane</keyword>
<dbReference type="PANTHER" id="PTHR23537">
    <property type="match status" value="1"/>
</dbReference>
<keyword evidence="1" id="KW-1133">Transmembrane helix</keyword>
<dbReference type="Proteomes" id="UP001164761">
    <property type="component" value="Chromosome"/>
</dbReference>
<sequence length="134" mass="13403">MGDVPALVAAYLLQALGVLLPVVASNALGGYLGSILFGGTFMGITTLGTMLGRKLRPQDSSKAIGLMTGIFGIGQIVGAAGTGLLASHLGGFGVPTLAASGVIFIGAAILLIGRIFPPANGRNANRDTGNWPNL</sequence>
<keyword evidence="3" id="KW-1185">Reference proteome</keyword>
<reference evidence="2" key="1">
    <citation type="submission" date="2022-08" db="EMBL/GenBank/DDBJ databases">
        <title>Alicyclobacillus fastidiosus DSM 17978, complete genome.</title>
        <authorList>
            <person name="Wang Q."/>
            <person name="Cai R."/>
            <person name="Wang Z."/>
        </authorList>
    </citation>
    <scope>NUCLEOTIDE SEQUENCE</scope>
    <source>
        <strain evidence="2">DSM 17978</strain>
    </source>
</reference>
<dbReference type="EMBL" id="CP104067">
    <property type="protein sequence ID" value="WAH40018.1"/>
    <property type="molecule type" value="Genomic_DNA"/>
</dbReference>
<dbReference type="Gene3D" id="1.20.1250.20">
    <property type="entry name" value="MFS general substrate transporter like domains"/>
    <property type="match status" value="1"/>
</dbReference>
<proteinExistence type="predicted"/>
<dbReference type="PANTHER" id="PTHR23537:SF1">
    <property type="entry name" value="SUGAR TRANSPORTER"/>
    <property type="match status" value="1"/>
</dbReference>
<accession>A0ABY6ZB71</accession>
<gene>
    <name evidence="2" type="ORF">NZD89_16635</name>
</gene>
<dbReference type="Pfam" id="PF06779">
    <property type="entry name" value="MFS_4"/>
    <property type="match status" value="1"/>
</dbReference>
<dbReference type="InterPro" id="IPR036259">
    <property type="entry name" value="MFS_trans_sf"/>
</dbReference>
<dbReference type="SUPFAM" id="SSF103473">
    <property type="entry name" value="MFS general substrate transporter"/>
    <property type="match status" value="1"/>
</dbReference>
<feature type="transmembrane region" description="Helical" evidence="1">
    <location>
        <begin position="92"/>
        <end position="116"/>
    </location>
</feature>
<protein>
    <submittedName>
        <fullName evidence="2">MFS transporter</fullName>
    </submittedName>
</protein>
<evidence type="ECO:0000256" key="1">
    <source>
        <dbReference type="SAM" id="Phobius"/>
    </source>
</evidence>
<organism evidence="2 3">
    <name type="scientific">Alicyclobacillus fastidiosus</name>
    <dbReference type="NCBI Taxonomy" id="392011"/>
    <lineage>
        <taxon>Bacteria</taxon>
        <taxon>Bacillati</taxon>
        <taxon>Bacillota</taxon>
        <taxon>Bacilli</taxon>
        <taxon>Bacillales</taxon>
        <taxon>Alicyclobacillaceae</taxon>
        <taxon>Alicyclobacillus</taxon>
    </lineage>
</organism>
<keyword evidence="1" id="KW-0812">Transmembrane</keyword>
<evidence type="ECO:0000313" key="2">
    <source>
        <dbReference type="EMBL" id="WAH40018.1"/>
    </source>
</evidence>
<name>A0ABY6ZB71_9BACL</name>
<evidence type="ECO:0000313" key="3">
    <source>
        <dbReference type="Proteomes" id="UP001164761"/>
    </source>
</evidence>
<dbReference type="InterPro" id="IPR010645">
    <property type="entry name" value="MFS_4"/>
</dbReference>
<feature type="transmembrane region" description="Helical" evidence="1">
    <location>
        <begin position="64"/>
        <end position="86"/>
    </location>
</feature>